<keyword evidence="2" id="KW-0732">Signal</keyword>
<dbReference type="eggNOG" id="ENOG5030IPU">
    <property type="taxonomic scope" value="Bacteria"/>
</dbReference>
<dbReference type="OrthoDB" id="142887at2"/>
<protein>
    <submittedName>
        <fullName evidence="4">Putative hemagglutinin/hemolysin-related protein</fullName>
    </submittedName>
</protein>
<dbReference type="HOGENOM" id="CLU_013956_0_0_0"/>
<dbReference type="InterPro" id="IPR013783">
    <property type="entry name" value="Ig-like_fold"/>
</dbReference>
<feature type="domain" description="Big-1" evidence="3">
    <location>
        <begin position="589"/>
        <end position="689"/>
    </location>
</feature>
<reference evidence="4 5" key="1">
    <citation type="journal article" date="2009" name="PLoS ONE">
        <title>Complete genome sequence of the aerobic CO-oxidizing thermophile Thermomicrobium roseum.</title>
        <authorList>
            <person name="Wu D."/>
            <person name="Raymond J."/>
            <person name="Wu M."/>
            <person name="Chatterji S."/>
            <person name="Ren Q."/>
            <person name="Graham J.E."/>
            <person name="Bryant D.A."/>
            <person name="Robb F."/>
            <person name="Colman A."/>
            <person name="Tallon L.J."/>
            <person name="Badger J.H."/>
            <person name="Madupu R."/>
            <person name="Ward N.L."/>
            <person name="Eisen J.A."/>
        </authorList>
    </citation>
    <scope>NUCLEOTIDE SEQUENCE [LARGE SCALE GENOMIC DNA]</scope>
    <source>
        <strain evidence="5">ATCC 27502 / DSM 5159 / P-2</strain>
    </source>
</reference>
<comment type="similarity">
    <text evidence="1">Belongs to the intimin/invasin family.</text>
</comment>
<dbReference type="InterPro" id="IPR008964">
    <property type="entry name" value="Invasin/intimin_cell_adhesion"/>
</dbReference>
<feature type="signal peptide" evidence="2">
    <location>
        <begin position="1"/>
        <end position="25"/>
    </location>
</feature>
<dbReference type="Gene3D" id="2.60.40.10">
    <property type="entry name" value="Immunoglobulins"/>
    <property type="match status" value="1"/>
</dbReference>
<name>B9L0A5_THERP</name>
<dbReference type="EMBL" id="CP001275">
    <property type="protein sequence ID" value="ACM05045.1"/>
    <property type="molecule type" value="Genomic_DNA"/>
</dbReference>
<evidence type="ECO:0000313" key="5">
    <source>
        <dbReference type="Proteomes" id="UP000000447"/>
    </source>
</evidence>
<dbReference type="PROSITE" id="PS51127">
    <property type="entry name" value="BIG1"/>
    <property type="match status" value="1"/>
</dbReference>
<proteinExistence type="inferred from homology"/>
<dbReference type="AlphaFoldDB" id="B9L0A5"/>
<dbReference type="SUPFAM" id="SSF49373">
    <property type="entry name" value="Invasin/intimin cell-adhesion fragments"/>
    <property type="match status" value="1"/>
</dbReference>
<evidence type="ECO:0000256" key="1">
    <source>
        <dbReference type="ARBA" id="ARBA00010116"/>
    </source>
</evidence>
<keyword evidence="5" id="KW-1185">Reference proteome</keyword>
<dbReference type="SMART" id="SM00634">
    <property type="entry name" value="BID_1"/>
    <property type="match status" value="1"/>
</dbReference>
<gene>
    <name evidence="4" type="ordered locus">trd_1598</name>
</gene>
<evidence type="ECO:0000313" key="4">
    <source>
        <dbReference type="EMBL" id="ACM05045.1"/>
    </source>
</evidence>
<evidence type="ECO:0000256" key="2">
    <source>
        <dbReference type="SAM" id="SignalP"/>
    </source>
</evidence>
<dbReference type="KEGG" id="tro:trd_1598"/>
<dbReference type="InterPro" id="IPR003344">
    <property type="entry name" value="Big_1_dom"/>
</dbReference>
<accession>B9L0A5</accession>
<evidence type="ECO:0000259" key="3">
    <source>
        <dbReference type="PROSITE" id="PS51127"/>
    </source>
</evidence>
<dbReference type="RefSeq" id="WP_015922543.1">
    <property type="nucleotide sequence ID" value="NC_011959.1"/>
</dbReference>
<dbReference type="Proteomes" id="UP000000447">
    <property type="component" value="Chromosome"/>
</dbReference>
<organism evidence="4 5">
    <name type="scientific">Thermomicrobium roseum (strain ATCC 27502 / DSM 5159 / P-2)</name>
    <dbReference type="NCBI Taxonomy" id="309801"/>
    <lineage>
        <taxon>Bacteria</taxon>
        <taxon>Pseudomonadati</taxon>
        <taxon>Thermomicrobiota</taxon>
        <taxon>Thermomicrobia</taxon>
        <taxon>Thermomicrobiales</taxon>
        <taxon>Thermomicrobiaceae</taxon>
        <taxon>Thermomicrobium</taxon>
    </lineage>
</organism>
<feature type="chain" id="PRO_5002885972" evidence="2">
    <location>
        <begin position="26"/>
        <end position="822"/>
    </location>
</feature>
<sequence length="822" mass="85461">MQTGRRPSRLWRVLLALALAASSLAALLPSARAAAPLSEQQARVTLAAVYNAETLPGGFGPLWSTVVVQNLEALPIQIRLRTQRVGGTIRGPYTLAPRATRAFTAAELAGLGLVPTGGSAGLVIEAEFPDTSRSILSELGICTISCNPAISVVAKHAGPSALGNDLRSSSAFQFVSGATGARDDDWDAANQGRNWVLPVVQTNSGWNTVVKIANLRNQPNQVTVTLLRARGVTVGNASYTLTQTLAAGETWSLDLGSVVPPEWVGAAFIDAQLIGVAVVAERYKPSWRMLLTNEAVPRTSASTRYAPIVFRDYNNWNTGITLVNLDTANTNTLTLTYYDRNGLAQVVPPELSTITLQPGESAFIYRPDISATPSLDPARVNAVVISGQRPFAAAVDEVKYLAGPGQGQAMSYIAPAAPDVAGSKQSWSVAETQARTAGQVTGQAWFTHSLALPLFQVGDATGQGDTSGFTLFNPTGRQQLANVQILSANGAAVAPSQVGTSENPVLVAVPAGGYAVIYPYPSDFGTTFASVPRTFTGTALVGVTDGAGSGTGFLVGVSNVVNYQVAGDGSGVFVLTPTRHPALTLSNFALRLEPSVTLAVVNQDVPLTATLTAGDTPLAGRTIRFRVSSEGTPNPVSGVAVTDSDGHASFTFTNGTADRTNTVTAWWDLNGNGEQDANEPADTSRVTWVSSLTGTLSISGLTGGPGTYQVREGDLAGPATKTAQVSCDLDPNTPTGVPLLLRFTSTDEATTARWSSQPTASTSGTIAVVTSGANNVATANLILVDGTADNSYTVTCYLDYGATGVLESTDPLLDTVTINVTS</sequence>